<dbReference type="EMBL" id="CP034458">
    <property type="protein sequence ID" value="QBM88775.1"/>
    <property type="molecule type" value="Genomic_DNA"/>
</dbReference>
<feature type="compositionally biased region" description="Low complexity" evidence="1">
    <location>
        <begin position="809"/>
        <end position="819"/>
    </location>
</feature>
<organism evidence="3 4">
    <name type="scientific">Metschnikowia aff. pulcherrima</name>
    <dbReference type="NCBI Taxonomy" id="2163413"/>
    <lineage>
        <taxon>Eukaryota</taxon>
        <taxon>Fungi</taxon>
        <taxon>Dikarya</taxon>
        <taxon>Ascomycota</taxon>
        <taxon>Saccharomycotina</taxon>
        <taxon>Pichiomycetes</taxon>
        <taxon>Metschnikowiaceae</taxon>
        <taxon>Metschnikowia</taxon>
    </lineage>
</organism>
<dbReference type="GO" id="GO:0030674">
    <property type="term" value="F:protein-macromolecule adaptor activity"/>
    <property type="evidence" value="ECO:0007669"/>
    <property type="project" value="TreeGrafter"/>
</dbReference>
<feature type="domain" description="Arrestin C-terminal-like" evidence="2">
    <location>
        <begin position="436"/>
        <end position="739"/>
    </location>
</feature>
<gene>
    <name evidence="3" type="primary">MPUL0C07560</name>
    <name evidence="3" type="ORF">METSCH_C07560</name>
</gene>
<dbReference type="Proteomes" id="UP000292447">
    <property type="component" value="Chromosome III"/>
</dbReference>
<dbReference type="GO" id="GO:0070086">
    <property type="term" value="P:ubiquitin-dependent endocytosis"/>
    <property type="evidence" value="ECO:0007669"/>
    <property type="project" value="TreeGrafter"/>
</dbReference>
<dbReference type="InterPro" id="IPR011022">
    <property type="entry name" value="Arrestin_C-like"/>
</dbReference>
<dbReference type="GO" id="GO:0031625">
    <property type="term" value="F:ubiquitin protein ligase binding"/>
    <property type="evidence" value="ECO:0007669"/>
    <property type="project" value="TreeGrafter"/>
</dbReference>
<feature type="compositionally biased region" description="Low complexity" evidence="1">
    <location>
        <begin position="885"/>
        <end position="915"/>
    </location>
</feature>
<dbReference type="SMART" id="SM01017">
    <property type="entry name" value="Arrestin_C"/>
    <property type="match status" value="1"/>
</dbReference>
<dbReference type="Gene3D" id="2.60.40.640">
    <property type="match status" value="1"/>
</dbReference>
<dbReference type="AlphaFoldDB" id="A0A4P6XQ08"/>
<evidence type="ECO:0000313" key="3">
    <source>
        <dbReference type="EMBL" id="QBM88775.1"/>
    </source>
</evidence>
<dbReference type="InterPro" id="IPR050357">
    <property type="entry name" value="Arrestin_domain-protein"/>
</dbReference>
<protein>
    <submittedName>
        <fullName evidence="3">Arrestin (Or S-antigen), C-terminal domain</fullName>
    </submittedName>
</protein>
<keyword evidence="4" id="KW-1185">Reference proteome</keyword>
<evidence type="ECO:0000259" key="2">
    <source>
        <dbReference type="SMART" id="SM01017"/>
    </source>
</evidence>
<sequence length="1027" mass="112882">MKSFSLGKLKERVGRRFSDPSDFDRALFAADNRRNLASNMVIVVDSEELPIRGPRSIHSERVPRSRSISVSKKQAKELVRHETSQVIQKKLLSLLKDLGLQLPIPIKTSAGALSGSSSKAMKIYVANTHDCVYLAPSLSTSFTYEDVENGGNHIPDLASSADLSADLAESPVSGDSTPILSLLSDDSQTPVPADMPTAIMNTIAKKMRTLKSANYLCTQIDLQTLIPHLFAVIVELQKDTPAKGVEVEFLSTTKTQWPTTDSANRHQCEESFKIGKLEWDLNFQDAELFINIKNSRDTRLREIDPQNLADKTREYRLFDARKTSSEFNDESSLFASHLRRSSDTLSSASTEAAGEIQKAGLYVFLLPLLLPPNIPATVNTANGLLAHKLSVRVPCAHERLNKKSAVKADYNLPMVRTPPSLANSIADKPIYVNRTWNDALHYSITFPRKYVSLGSEHTINVKLVPLAKDVTVKRIKFNILERVTYVSKDLSREYEYDGDDPFARSRNCKTKERIVALCELRTKTKSNYSGLEPFKEEVISCPENNLLYSCYEQRPGSAREYGSEETSVMVASPLDINVALPFLTSRIDKEIMSSSLSTPDMDAKSFSPIQMSRAHSLPKRDLIASLESPSLPIIGTLETHISHLTGGQLLHETMDEDVLKLESSSLLPKKHNGKNDSITKGYTATAKALSPDSNFRHIQISHRLQVSFRISKPDPADNNKMHHYEVVVDTPIVLLSAKCNDGSIQLPEYDESSLERQDAHMPRPNAINFRTPSFDGSGISIKQFDPAGSEQLPSFEEATSAPNSPMIRSSSITSMDPSTPSDPPAYEKVPAMNGDDPSHGALTIDDLLVDSSRSSSQRKPSAIHESLQSSFAPSFSLGSRISSHSDVSPTGGSSLSSKSDATSNATSSDDASSQSLHSGALSASSNEDESQELIDQPKDEANLASRAEKFQANIPGPSDSDAQSIMTDDIQFVQRLPLLSNESVNGVDAQISRVNIRSRGPGQNEWAKILTETLDEQSQAQSLFHAY</sequence>
<evidence type="ECO:0000313" key="4">
    <source>
        <dbReference type="Proteomes" id="UP000292447"/>
    </source>
</evidence>
<dbReference type="Pfam" id="PF02752">
    <property type="entry name" value="Arrestin_C"/>
    <property type="match status" value="1"/>
</dbReference>
<dbReference type="GO" id="GO:0005886">
    <property type="term" value="C:plasma membrane"/>
    <property type="evidence" value="ECO:0007669"/>
    <property type="project" value="TreeGrafter"/>
</dbReference>
<feature type="region of interest" description="Disordered" evidence="1">
    <location>
        <begin position="762"/>
        <end position="842"/>
    </location>
</feature>
<accession>A0A4P6XQ08</accession>
<proteinExistence type="predicted"/>
<evidence type="ECO:0000256" key="1">
    <source>
        <dbReference type="SAM" id="MobiDB-lite"/>
    </source>
</evidence>
<dbReference type="STRING" id="2163413.A0A4P6XQ08"/>
<dbReference type="PANTHER" id="PTHR11188:SF17">
    <property type="entry name" value="FI21816P1"/>
    <property type="match status" value="1"/>
</dbReference>
<dbReference type="GO" id="GO:0005829">
    <property type="term" value="C:cytosol"/>
    <property type="evidence" value="ECO:0007669"/>
    <property type="project" value="TreeGrafter"/>
</dbReference>
<reference evidence="4" key="1">
    <citation type="submission" date="2019-03" db="EMBL/GenBank/DDBJ databases">
        <title>Snf2 controls pulcherriminic acid biosynthesis and connects pigmentation and antifungal activity of the yeast Metschnikowia pulcherrima.</title>
        <authorList>
            <person name="Gore-Lloyd D."/>
            <person name="Sumann I."/>
            <person name="Brachmann A.O."/>
            <person name="Schneeberger K."/>
            <person name="Ortiz-Merino R.A."/>
            <person name="Moreno-Beltran M."/>
            <person name="Schlaefli M."/>
            <person name="Kirner P."/>
            <person name="Santos Kron A."/>
            <person name="Wolfe K.H."/>
            <person name="Piel J."/>
            <person name="Ahrens C.H."/>
            <person name="Henk D."/>
            <person name="Freimoser F.M."/>
        </authorList>
    </citation>
    <scope>NUCLEOTIDE SEQUENCE [LARGE SCALE GENOMIC DNA]</scope>
    <source>
        <strain evidence="4">APC 1.2</strain>
    </source>
</reference>
<dbReference type="InterPro" id="IPR014752">
    <property type="entry name" value="Arrestin-like_C"/>
</dbReference>
<name>A0A4P6XQ08_9ASCO</name>
<feature type="region of interest" description="Disordered" evidence="1">
    <location>
        <begin position="879"/>
        <end position="934"/>
    </location>
</feature>
<dbReference type="PANTHER" id="PTHR11188">
    <property type="entry name" value="ARRESTIN DOMAIN CONTAINING PROTEIN"/>
    <property type="match status" value="1"/>
</dbReference>